<organism evidence="2">
    <name type="scientific">Ixodes ricinus</name>
    <name type="common">Common tick</name>
    <name type="synonym">Acarus ricinus</name>
    <dbReference type="NCBI Taxonomy" id="34613"/>
    <lineage>
        <taxon>Eukaryota</taxon>
        <taxon>Metazoa</taxon>
        <taxon>Ecdysozoa</taxon>
        <taxon>Arthropoda</taxon>
        <taxon>Chelicerata</taxon>
        <taxon>Arachnida</taxon>
        <taxon>Acari</taxon>
        <taxon>Parasitiformes</taxon>
        <taxon>Ixodida</taxon>
        <taxon>Ixodoidea</taxon>
        <taxon>Ixodidae</taxon>
        <taxon>Ixodinae</taxon>
        <taxon>Ixodes</taxon>
    </lineage>
</organism>
<accession>A0A6B0UWQ2</accession>
<keyword evidence="1" id="KW-0732">Signal</keyword>
<name>A0A6B0UWQ2_IXORI</name>
<proteinExistence type="predicted"/>
<sequence length="160" mass="18256">MFAIHKYFFLVILVCHLVERTLGYSYSSKTIVSETRLRLVQSSPDDVTEASCCRRSRSWRCHSSASGCDRRLFCCSSLCSWTFHGSLGCQESGRFDNIDTRVRSCFLPELLRPTTRIAPHPTASETPCFCDDVCCQCGTTFLYTNVNHASRRHLPAQWRV</sequence>
<evidence type="ECO:0000256" key="1">
    <source>
        <dbReference type="SAM" id="SignalP"/>
    </source>
</evidence>
<protein>
    <submittedName>
        <fullName evidence="2">Putative secreted protein</fullName>
    </submittedName>
</protein>
<feature type="chain" id="PRO_5025388990" evidence="1">
    <location>
        <begin position="24"/>
        <end position="160"/>
    </location>
</feature>
<dbReference type="AlphaFoldDB" id="A0A6B0UWQ2"/>
<feature type="signal peptide" evidence="1">
    <location>
        <begin position="1"/>
        <end position="23"/>
    </location>
</feature>
<dbReference type="EMBL" id="GIFC01012204">
    <property type="protein sequence ID" value="MXU94287.1"/>
    <property type="molecule type" value="Transcribed_RNA"/>
</dbReference>
<evidence type="ECO:0000313" key="2">
    <source>
        <dbReference type="EMBL" id="MXU94287.1"/>
    </source>
</evidence>
<reference evidence="2" key="1">
    <citation type="submission" date="2019-12" db="EMBL/GenBank/DDBJ databases">
        <title>An insight into the sialome of adult female Ixodes ricinus ticks feeding for 6 days.</title>
        <authorList>
            <person name="Perner J."/>
            <person name="Ribeiro J.M.C."/>
        </authorList>
    </citation>
    <scope>NUCLEOTIDE SEQUENCE</scope>
    <source>
        <strain evidence="2">Semi-engorged</strain>
        <tissue evidence="2">Salivary glands</tissue>
    </source>
</reference>